<dbReference type="Proteomes" id="UP000325292">
    <property type="component" value="Chromosome"/>
</dbReference>
<feature type="chain" id="PRO_5045036350" description="DUF5666 domain-containing protein" evidence="1">
    <location>
        <begin position="27"/>
        <end position="91"/>
    </location>
</feature>
<evidence type="ECO:0008006" key="4">
    <source>
        <dbReference type="Google" id="ProtNLM"/>
    </source>
</evidence>
<evidence type="ECO:0000313" key="3">
    <source>
        <dbReference type="Proteomes" id="UP000325292"/>
    </source>
</evidence>
<proteinExistence type="predicted"/>
<sequence>MPAKKTNSRPLVLFMLTATLLTSAHALVQGKSRPFQRFLVYNAQSQPSLYTVEVLDTTTLKNVGPLKAGTTVRLAGTLKGRTIRASYIDIV</sequence>
<dbReference type="EMBL" id="CP019454">
    <property type="protein sequence ID" value="AUW94672.1"/>
    <property type="molecule type" value="Genomic_DNA"/>
</dbReference>
<gene>
    <name evidence="2" type="ORF">BXT84_12550</name>
</gene>
<reference evidence="2 3" key="1">
    <citation type="journal article" date="2019" name="Sci. Rep.">
        <title>Sulfobacillus thermotolerans: new insights into resistance and metabolic capacities of acidophilic chemolithotrophs.</title>
        <authorList>
            <person name="Panyushkina A.E."/>
            <person name="Babenko V.V."/>
            <person name="Nikitina A.S."/>
            <person name="Selezneva O.V."/>
            <person name="Tsaplina I.A."/>
            <person name="Letarova M.A."/>
            <person name="Kostryukova E.S."/>
            <person name="Letarov A.V."/>
        </authorList>
    </citation>
    <scope>NUCLEOTIDE SEQUENCE [LARGE SCALE GENOMIC DNA]</scope>
    <source>
        <strain evidence="2 3">Kr1</strain>
    </source>
</reference>
<keyword evidence="3" id="KW-1185">Reference proteome</keyword>
<keyword evidence="1" id="KW-0732">Signal</keyword>
<name>A0ABN5H1V7_9FIRM</name>
<evidence type="ECO:0000256" key="1">
    <source>
        <dbReference type="SAM" id="SignalP"/>
    </source>
</evidence>
<protein>
    <recommendedName>
        <fullName evidence="4">DUF5666 domain-containing protein</fullName>
    </recommendedName>
</protein>
<evidence type="ECO:0000313" key="2">
    <source>
        <dbReference type="EMBL" id="AUW94672.1"/>
    </source>
</evidence>
<organism evidence="2 3">
    <name type="scientific">Sulfobacillus thermotolerans</name>
    <dbReference type="NCBI Taxonomy" id="338644"/>
    <lineage>
        <taxon>Bacteria</taxon>
        <taxon>Bacillati</taxon>
        <taxon>Bacillota</taxon>
        <taxon>Clostridia</taxon>
        <taxon>Eubacteriales</taxon>
        <taxon>Clostridiales Family XVII. Incertae Sedis</taxon>
        <taxon>Sulfobacillus</taxon>
    </lineage>
</organism>
<feature type="signal peptide" evidence="1">
    <location>
        <begin position="1"/>
        <end position="26"/>
    </location>
</feature>
<accession>A0ABN5H1V7</accession>